<keyword evidence="1" id="KW-1133">Transmembrane helix</keyword>
<dbReference type="Proteomes" id="UP000430564">
    <property type="component" value="Unassembled WGS sequence"/>
</dbReference>
<dbReference type="AlphaFoldDB" id="A0A6I1EVP7"/>
<keyword evidence="1" id="KW-0472">Membrane</keyword>
<dbReference type="EMBL" id="WEHX01000003">
    <property type="protein sequence ID" value="KAB7662959.1"/>
    <property type="molecule type" value="Genomic_DNA"/>
</dbReference>
<evidence type="ECO:0000313" key="3">
    <source>
        <dbReference type="Proteomes" id="UP000430564"/>
    </source>
</evidence>
<accession>A0A6I1EVP7</accession>
<keyword evidence="1" id="KW-0812">Transmembrane</keyword>
<evidence type="ECO:0000256" key="1">
    <source>
        <dbReference type="SAM" id="Phobius"/>
    </source>
</evidence>
<sequence>MEFLQLLMLFVAVMLIWFRPANEKLAWCLTIVAWFSVVFMYVGHVSTAILGNINL</sequence>
<reference evidence="2 3" key="1">
    <citation type="submission" date="2019-10" db="EMBL/GenBank/DDBJ databases">
        <title>Genome diversity of Sutterella seckii.</title>
        <authorList>
            <person name="Chaplin A.V."/>
            <person name="Sokolova S.R."/>
            <person name="Mosin K.A."/>
            <person name="Ivanova E.L."/>
            <person name="Kochetkova T.O."/>
            <person name="Goltsov A.Y."/>
            <person name="Trofimov D.Y."/>
            <person name="Efimov B.A."/>
        </authorList>
    </citation>
    <scope>NUCLEOTIDE SEQUENCE [LARGE SCALE GENOMIC DNA]</scope>
    <source>
        <strain evidence="2 3">ASD393</strain>
    </source>
</reference>
<proteinExistence type="predicted"/>
<evidence type="ECO:0000313" key="2">
    <source>
        <dbReference type="EMBL" id="KAB7662959.1"/>
    </source>
</evidence>
<dbReference type="OrthoDB" id="9156955at2"/>
<protein>
    <submittedName>
        <fullName evidence="2">Dihydroneopterin aldolase</fullName>
    </submittedName>
</protein>
<dbReference type="RefSeq" id="WP_152157437.1">
    <property type="nucleotide sequence ID" value="NZ_WEHX01000003.1"/>
</dbReference>
<organism evidence="2 3">
    <name type="scientific">Sutterella seckii</name>
    <dbReference type="NCBI Taxonomy" id="1944635"/>
    <lineage>
        <taxon>Bacteria</taxon>
        <taxon>Pseudomonadati</taxon>
        <taxon>Pseudomonadota</taxon>
        <taxon>Betaproteobacteria</taxon>
        <taxon>Burkholderiales</taxon>
        <taxon>Sutterellaceae</taxon>
        <taxon>Sutterella</taxon>
    </lineage>
</organism>
<name>A0A6I1EVP7_9BURK</name>
<feature type="transmembrane region" description="Helical" evidence="1">
    <location>
        <begin position="31"/>
        <end position="53"/>
    </location>
</feature>
<comment type="caution">
    <text evidence="2">The sequence shown here is derived from an EMBL/GenBank/DDBJ whole genome shotgun (WGS) entry which is preliminary data.</text>
</comment>
<gene>
    <name evidence="2" type="ORF">GBM95_01295</name>
</gene>